<dbReference type="InterPro" id="IPR058031">
    <property type="entry name" value="AAA_lid_NorR"/>
</dbReference>
<gene>
    <name evidence="8" type="ORF">GWR21_22195</name>
</gene>
<dbReference type="InterPro" id="IPR025662">
    <property type="entry name" value="Sigma_54_int_dom_ATP-bd_1"/>
</dbReference>
<dbReference type="Pfam" id="PF25601">
    <property type="entry name" value="AAA_lid_14"/>
    <property type="match status" value="1"/>
</dbReference>
<dbReference type="GO" id="GO:0003677">
    <property type="term" value="F:DNA binding"/>
    <property type="evidence" value="ECO:0007669"/>
    <property type="project" value="UniProtKB-KW"/>
</dbReference>
<dbReference type="InterPro" id="IPR009057">
    <property type="entry name" value="Homeodomain-like_sf"/>
</dbReference>
<reference evidence="8 9" key="1">
    <citation type="submission" date="2020-01" db="EMBL/GenBank/DDBJ databases">
        <title>Complete genome sequence of Chitinophaga sp. H33E-04 isolated from quinoa roots.</title>
        <authorList>
            <person name="Weon H.-Y."/>
            <person name="Lee S.A."/>
        </authorList>
    </citation>
    <scope>NUCLEOTIDE SEQUENCE [LARGE SCALE GENOMIC DNA]</scope>
    <source>
        <strain evidence="8 9">H33E-04</strain>
    </source>
</reference>
<keyword evidence="5" id="KW-0010">Activator</keyword>
<dbReference type="Gene3D" id="3.40.50.300">
    <property type="entry name" value="P-loop containing nucleotide triphosphate hydrolases"/>
    <property type="match status" value="1"/>
</dbReference>
<dbReference type="PROSITE" id="PS50045">
    <property type="entry name" value="SIGMA54_INTERACT_4"/>
    <property type="match status" value="1"/>
</dbReference>
<dbReference type="PANTHER" id="PTHR32071:SF117">
    <property type="entry name" value="PTS-DEPENDENT DIHYDROXYACETONE KINASE OPERON REGULATORY PROTEIN-RELATED"/>
    <property type="match status" value="1"/>
</dbReference>
<organism evidence="8 9">
    <name type="scientific">Chitinophaga agri</name>
    <dbReference type="NCBI Taxonomy" id="2703787"/>
    <lineage>
        <taxon>Bacteria</taxon>
        <taxon>Pseudomonadati</taxon>
        <taxon>Bacteroidota</taxon>
        <taxon>Chitinophagia</taxon>
        <taxon>Chitinophagales</taxon>
        <taxon>Chitinophagaceae</taxon>
        <taxon>Chitinophaga</taxon>
    </lineage>
</organism>
<name>A0A6B9ZJV4_9BACT</name>
<dbReference type="PROSITE" id="PS00675">
    <property type="entry name" value="SIGMA54_INTERACT_1"/>
    <property type="match status" value="1"/>
</dbReference>
<dbReference type="InterPro" id="IPR002078">
    <property type="entry name" value="Sigma_54_int"/>
</dbReference>
<dbReference type="Gene3D" id="1.10.10.60">
    <property type="entry name" value="Homeodomain-like"/>
    <property type="match status" value="1"/>
</dbReference>
<dbReference type="InterPro" id="IPR003018">
    <property type="entry name" value="GAF"/>
</dbReference>
<dbReference type="CDD" id="cd00009">
    <property type="entry name" value="AAA"/>
    <property type="match status" value="1"/>
</dbReference>
<dbReference type="Gene3D" id="1.10.8.60">
    <property type="match status" value="1"/>
</dbReference>
<keyword evidence="1" id="KW-0547">Nucleotide-binding</keyword>
<dbReference type="SUPFAM" id="SSF46689">
    <property type="entry name" value="Homeodomain-like"/>
    <property type="match status" value="1"/>
</dbReference>
<dbReference type="FunFam" id="1.10.8.60:FF:000014">
    <property type="entry name" value="DNA-binding transcriptional regulator NtrC"/>
    <property type="match status" value="1"/>
</dbReference>
<evidence type="ECO:0000256" key="4">
    <source>
        <dbReference type="ARBA" id="ARBA00023125"/>
    </source>
</evidence>
<dbReference type="Proteomes" id="UP000476411">
    <property type="component" value="Chromosome"/>
</dbReference>
<keyword evidence="4" id="KW-0238">DNA-binding</keyword>
<evidence type="ECO:0000256" key="1">
    <source>
        <dbReference type="ARBA" id="ARBA00022741"/>
    </source>
</evidence>
<dbReference type="InterPro" id="IPR029016">
    <property type="entry name" value="GAF-like_dom_sf"/>
</dbReference>
<dbReference type="RefSeq" id="WP_162333869.1">
    <property type="nucleotide sequence ID" value="NZ_CP048113.1"/>
</dbReference>
<keyword evidence="6" id="KW-0804">Transcription</keyword>
<dbReference type="GO" id="GO:0006355">
    <property type="term" value="P:regulation of DNA-templated transcription"/>
    <property type="evidence" value="ECO:0007669"/>
    <property type="project" value="InterPro"/>
</dbReference>
<dbReference type="Gene3D" id="3.30.450.40">
    <property type="match status" value="4"/>
</dbReference>
<evidence type="ECO:0000313" key="8">
    <source>
        <dbReference type="EMBL" id="QHS62217.1"/>
    </source>
</evidence>
<sequence length="1082" mass="121446">MPRSKSVTSKDRSSTAVKSWEQDPALQQLLLSLTMDIARVTAKSELMHLMKERLSSIFPFTHCTISVPSQDKRFYKAFMLDTSSIIKGHEQYQELVTSEWPVGEDWIADAIATGEPFVCSLKEMNEKGQLTANMLIIYEAGVQETLNCGLLSENEIIGVLSFFSKTSGDYSSAIFPVVRLVASHISLAVVNIMSREEIEQRMREREAMLTLSDAISRVKDRSGLLDIINTELKQLFRFTYSLVVRFSDDGLSCAAFLLDPQSTSRSDPNYNEITSRWHTVRDGIIDKVLAADAPVLIDTEKEASRADAPEYTVMQFRAGVKECVGVALRDGSQQALGIILFCADGKGWFGENAMNLIRAVSYQLATAMSNIFYHEYIQARDSENEMLLSISHAIASISDRRILIHRVKKTLQTRLKFADIAIVQYNLPKGTYKTILEDCETTNQHQDFETIAFREYPLQDGLHNVVMEAEGAVLLSVAQLQQRGGIHFDFLADAGIAEIAGVRLIHNNEIFGGMVLLAEKAHSFSASDLRLIERFSYHLSGSVANMLASEAIQQREKEKEILLSLSADIARTRGTEALIAVMRQRLRSIFHFNDITVGLFNAEKTAFRVMVAHVGDGRAMHPAFKEIAFAEYPIADGIHDILLHSDKPELFFIENLLMKNPGKHPGIQFIFDQGIKEIAGVKLVNQNEDIGFITMLSEERNSFRQKDLHLLKGVSDQVAVAVANILADEKIAQQLMEINGYKEKLEEEKLYLQQEISSAYTYTDIIGAGPEMQRVFHMLSQVSFAQSTVLILGETGTGKELIARAIHNSSPRKHKLMVKVNCAALPASLIESELFGHERGSFTGAVERRIGKFELANHGTLFLDEIGEMPLDLQVKLLRAIQEKEIERVGGKSTIKTDVRIIAATNRNLQKEVAEGRFRSDLFYRLNVFPIVLPPLRDRKEDIPLLAAHFMERFARSAGRKNIKLSSTAMKQLVAYNWPGNVRELEHVLERSVLLTQGSVIREINLSAQPRSDIKVKQEEDFTRTLEDVEREYILGVLGKCRGKIFGPGGAAEILGMHVSTLNHRIRKLGILKEQNYIVRKP</sequence>
<dbReference type="Pfam" id="PF00158">
    <property type="entry name" value="Sigma54_activat"/>
    <property type="match status" value="1"/>
</dbReference>
<keyword evidence="2" id="KW-0067">ATP-binding</keyword>
<evidence type="ECO:0000259" key="7">
    <source>
        <dbReference type="PROSITE" id="PS50045"/>
    </source>
</evidence>
<dbReference type="GO" id="GO:0005524">
    <property type="term" value="F:ATP binding"/>
    <property type="evidence" value="ECO:0007669"/>
    <property type="project" value="UniProtKB-KW"/>
</dbReference>
<keyword evidence="9" id="KW-1185">Reference proteome</keyword>
<dbReference type="PROSITE" id="PS00688">
    <property type="entry name" value="SIGMA54_INTERACT_3"/>
    <property type="match status" value="1"/>
</dbReference>
<dbReference type="FunFam" id="3.40.50.300:FF:000006">
    <property type="entry name" value="DNA-binding transcriptional regulator NtrC"/>
    <property type="match status" value="1"/>
</dbReference>
<evidence type="ECO:0000313" key="9">
    <source>
        <dbReference type="Proteomes" id="UP000476411"/>
    </source>
</evidence>
<evidence type="ECO:0000256" key="6">
    <source>
        <dbReference type="ARBA" id="ARBA00023163"/>
    </source>
</evidence>
<proteinExistence type="predicted"/>
<dbReference type="AlphaFoldDB" id="A0A6B9ZJV4"/>
<dbReference type="SUPFAM" id="SSF55781">
    <property type="entry name" value="GAF domain-like"/>
    <property type="match status" value="4"/>
</dbReference>
<dbReference type="KEGG" id="chih:GWR21_22195"/>
<dbReference type="SMART" id="SM00382">
    <property type="entry name" value="AAA"/>
    <property type="match status" value="1"/>
</dbReference>
<dbReference type="InterPro" id="IPR025944">
    <property type="entry name" value="Sigma_54_int_dom_CS"/>
</dbReference>
<dbReference type="SMART" id="SM00065">
    <property type="entry name" value="GAF"/>
    <property type="match status" value="3"/>
</dbReference>
<feature type="domain" description="Sigma-54 factor interaction" evidence="7">
    <location>
        <begin position="765"/>
        <end position="994"/>
    </location>
</feature>
<dbReference type="SUPFAM" id="SSF52540">
    <property type="entry name" value="P-loop containing nucleoside triphosphate hydrolases"/>
    <property type="match status" value="1"/>
</dbReference>
<protein>
    <submittedName>
        <fullName evidence="8">GAF domain-containing protein</fullName>
    </submittedName>
</protein>
<accession>A0A6B9ZJV4</accession>
<dbReference type="PANTHER" id="PTHR32071">
    <property type="entry name" value="TRANSCRIPTIONAL REGULATORY PROTEIN"/>
    <property type="match status" value="1"/>
</dbReference>
<dbReference type="Pfam" id="PF01590">
    <property type="entry name" value="GAF"/>
    <property type="match status" value="1"/>
</dbReference>
<keyword evidence="3" id="KW-0805">Transcription regulation</keyword>
<evidence type="ECO:0000256" key="2">
    <source>
        <dbReference type="ARBA" id="ARBA00022840"/>
    </source>
</evidence>
<dbReference type="InterPro" id="IPR003593">
    <property type="entry name" value="AAA+_ATPase"/>
</dbReference>
<dbReference type="EMBL" id="CP048113">
    <property type="protein sequence ID" value="QHS62217.1"/>
    <property type="molecule type" value="Genomic_DNA"/>
</dbReference>
<evidence type="ECO:0000256" key="5">
    <source>
        <dbReference type="ARBA" id="ARBA00023159"/>
    </source>
</evidence>
<dbReference type="InterPro" id="IPR027417">
    <property type="entry name" value="P-loop_NTPase"/>
</dbReference>
<evidence type="ECO:0000256" key="3">
    <source>
        <dbReference type="ARBA" id="ARBA00023015"/>
    </source>
</evidence>